<evidence type="ECO:0000313" key="2">
    <source>
        <dbReference type="EMBL" id="HIY59964.1"/>
    </source>
</evidence>
<feature type="domain" description="SGNH hydrolase-type esterase" evidence="1">
    <location>
        <begin position="15"/>
        <end position="199"/>
    </location>
</feature>
<dbReference type="InterPro" id="IPR051532">
    <property type="entry name" value="Ester_Hydrolysis_Enzymes"/>
</dbReference>
<dbReference type="SUPFAM" id="SSF52266">
    <property type="entry name" value="SGNH hydrolase"/>
    <property type="match status" value="1"/>
</dbReference>
<dbReference type="EMBL" id="DXDD01000061">
    <property type="protein sequence ID" value="HIY59964.1"/>
    <property type="molecule type" value="Genomic_DNA"/>
</dbReference>
<dbReference type="Proteomes" id="UP000824007">
    <property type="component" value="Unassembled WGS sequence"/>
</dbReference>
<reference evidence="2" key="2">
    <citation type="submission" date="2021-04" db="EMBL/GenBank/DDBJ databases">
        <authorList>
            <person name="Gilroy R."/>
        </authorList>
    </citation>
    <scope>NUCLEOTIDE SEQUENCE</scope>
    <source>
        <strain evidence="2">ChiSxjej3B15-24422</strain>
    </source>
</reference>
<keyword evidence="2" id="KW-0378">Hydrolase</keyword>
<dbReference type="AlphaFoldDB" id="A0A9D2C6L0"/>
<protein>
    <submittedName>
        <fullName evidence="2">SGNH/GDSL hydrolase family protein</fullName>
    </submittedName>
</protein>
<dbReference type="Gene3D" id="3.40.50.1110">
    <property type="entry name" value="SGNH hydrolase"/>
    <property type="match status" value="1"/>
</dbReference>
<dbReference type="GO" id="GO:0004622">
    <property type="term" value="F:phosphatidylcholine lysophospholipase activity"/>
    <property type="evidence" value="ECO:0007669"/>
    <property type="project" value="TreeGrafter"/>
</dbReference>
<dbReference type="PANTHER" id="PTHR30383">
    <property type="entry name" value="THIOESTERASE 1/PROTEASE 1/LYSOPHOSPHOLIPASE L1"/>
    <property type="match status" value="1"/>
</dbReference>
<reference evidence="2" key="1">
    <citation type="journal article" date="2021" name="PeerJ">
        <title>Extensive microbial diversity within the chicken gut microbiome revealed by metagenomics and culture.</title>
        <authorList>
            <person name="Gilroy R."/>
            <person name="Ravi A."/>
            <person name="Getino M."/>
            <person name="Pursley I."/>
            <person name="Horton D.L."/>
            <person name="Alikhan N.F."/>
            <person name="Baker D."/>
            <person name="Gharbi K."/>
            <person name="Hall N."/>
            <person name="Watson M."/>
            <person name="Adriaenssens E.M."/>
            <person name="Foster-Nyarko E."/>
            <person name="Jarju S."/>
            <person name="Secka A."/>
            <person name="Antonio M."/>
            <person name="Oren A."/>
            <person name="Chaudhuri R.R."/>
            <person name="La Ragione R."/>
            <person name="Hildebrand F."/>
            <person name="Pallen M.J."/>
        </authorList>
    </citation>
    <scope>NUCLEOTIDE SEQUENCE</scope>
    <source>
        <strain evidence="2">ChiSxjej3B15-24422</strain>
    </source>
</reference>
<dbReference type="InterPro" id="IPR013830">
    <property type="entry name" value="SGNH_hydro"/>
</dbReference>
<organism evidence="2 3">
    <name type="scientific">Candidatus Eisenbergiella pullistercoris</name>
    <dbReference type="NCBI Taxonomy" id="2838555"/>
    <lineage>
        <taxon>Bacteria</taxon>
        <taxon>Bacillati</taxon>
        <taxon>Bacillota</taxon>
        <taxon>Clostridia</taxon>
        <taxon>Lachnospirales</taxon>
        <taxon>Lachnospiraceae</taxon>
        <taxon>Eisenbergiella</taxon>
    </lineage>
</organism>
<dbReference type="Pfam" id="PF13472">
    <property type="entry name" value="Lipase_GDSL_2"/>
    <property type="match status" value="1"/>
</dbReference>
<gene>
    <name evidence="2" type="ORF">H9831_04680</name>
</gene>
<dbReference type="CDD" id="cd01834">
    <property type="entry name" value="SGNH_hydrolase_like_2"/>
    <property type="match status" value="1"/>
</dbReference>
<comment type="caution">
    <text evidence="2">The sequence shown here is derived from an EMBL/GenBank/DDBJ whole genome shotgun (WGS) entry which is preliminary data.</text>
</comment>
<sequence length="211" mass="23844">MISNVFTQKRVLFQGDSITDCDRDRTTNDLGPGYPAKVAEVYRCLYPGSGAQFINRGVSGNRSRDLLARYEEDFLAVKPDFISILIGINDTWRGYDSADPTSAEAYEKNYRTLLEWLRRDLPQAKLMVIEPFLIPTDPQKDCWHEDLDPKIQAARRLAREYADYFLPMDGLFQRMIVKGAGPQELSADGVHPTEAGHAAIAAEYLRLLGLI</sequence>
<dbReference type="InterPro" id="IPR036514">
    <property type="entry name" value="SGNH_hydro_sf"/>
</dbReference>
<dbReference type="PANTHER" id="PTHR30383:SF5">
    <property type="entry name" value="SGNH HYDROLASE-TYPE ESTERASE DOMAIN-CONTAINING PROTEIN"/>
    <property type="match status" value="1"/>
</dbReference>
<proteinExistence type="predicted"/>
<evidence type="ECO:0000259" key="1">
    <source>
        <dbReference type="Pfam" id="PF13472"/>
    </source>
</evidence>
<name>A0A9D2C6L0_9FIRM</name>
<evidence type="ECO:0000313" key="3">
    <source>
        <dbReference type="Proteomes" id="UP000824007"/>
    </source>
</evidence>
<accession>A0A9D2C6L0</accession>